<dbReference type="RefSeq" id="WP_000132668.1">
    <property type="nucleotide sequence ID" value="NZ_CALNWH010000015.1"/>
</dbReference>
<name>A0A5V6KM65_SALET</name>
<evidence type="ECO:0000313" key="1">
    <source>
        <dbReference type="EMBL" id="EBS5715653.1"/>
    </source>
</evidence>
<comment type="caution">
    <text evidence="1">The sequence shown here is derived from an EMBL/GenBank/DDBJ whole genome shotgun (WGS) entry which is preliminary data.</text>
</comment>
<reference evidence="1" key="1">
    <citation type="submission" date="2018-07" db="EMBL/GenBank/DDBJ databases">
        <authorList>
            <person name="Ashton P.M."/>
            <person name="Dallman T."/>
            <person name="Nair S."/>
            <person name="De Pinna E."/>
            <person name="Peters T."/>
            <person name="Grant K."/>
        </authorList>
    </citation>
    <scope>NUCLEOTIDE SEQUENCE</scope>
    <source>
        <strain evidence="1">414606</strain>
    </source>
</reference>
<dbReference type="AlphaFoldDB" id="A0A5V6KM65"/>
<sequence length="92" mass="10561">MTDTKVNFRETIFKDSSDAVNEYADGFAYSSFGDVGARFGSIAFFKHVSDWVNNEEIQPVRYQIANIRMSENQLLELAKYIVSQHEESKKLS</sequence>
<protein>
    <submittedName>
        <fullName evidence="1">Uncharacterized protein</fullName>
    </submittedName>
</protein>
<accession>A0A5V6KM65</accession>
<organism evidence="1">
    <name type="scientific">Salmonella enterica subsp. enterica serovar Kentucky</name>
    <dbReference type="NCBI Taxonomy" id="192955"/>
    <lineage>
        <taxon>Bacteria</taxon>
        <taxon>Pseudomonadati</taxon>
        <taxon>Pseudomonadota</taxon>
        <taxon>Gammaproteobacteria</taxon>
        <taxon>Enterobacterales</taxon>
        <taxon>Enterobacteriaceae</taxon>
        <taxon>Salmonella</taxon>
    </lineage>
</organism>
<proteinExistence type="predicted"/>
<dbReference type="EMBL" id="AAGVXM010000013">
    <property type="protein sequence ID" value="EBS5715653.1"/>
    <property type="molecule type" value="Genomic_DNA"/>
</dbReference>
<gene>
    <name evidence="1" type="ORF">DUV67_17190</name>
</gene>